<evidence type="ECO:0000313" key="6">
    <source>
        <dbReference type="Proteomes" id="UP001443914"/>
    </source>
</evidence>
<dbReference type="SUPFAM" id="SSF48452">
    <property type="entry name" value="TPR-like"/>
    <property type="match status" value="1"/>
</dbReference>
<dbReference type="InterPro" id="IPR011990">
    <property type="entry name" value="TPR-like_helical_dom_sf"/>
</dbReference>
<feature type="repeat" description="PPR" evidence="3">
    <location>
        <begin position="226"/>
        <end position="260"/>
    </location>
</feature>
<dbReference type="GO" id="GO:0009451">
    <property type="term" value="P:RNA modification"/>
    <property type="evidence" value="ECO:0007669"/>
    <property type="project" value="InterPro"/>
</dbReference>
<evidence type="ECO:0000313" key="5">
    <source>
        <dbReference type="EMBL" id="KAK9706125.1"/>
    </source>
</evidence>
<feature type="repeat" description="PPR" evidence="3">
    <location>
        <begin position="327"/>
        <end position="361"/>
    </location>
</feature>
<dbReference type="GO" id="GO:0031425">
    <property type="term" value="P:chloroplast RNA processing"/>
    <property type="evidence" value="ECO:0007669"/>
    <property type="project" value="UniProtKB-ARBA"/>
</dbReference>
<evidence type="ECO:0000256" key="1">
    <source>
        <dbReference type="ARBA" id="ARBA00006643"/>
    </source>
</evidence>
<dbReference type="EMBL" id="JBDFQZ010000007">
    <property type="protein sequence ID" value="KAK9706125.1"/>
    <property type="molecule type" value="Genomic_DNA"/>
</dbReference>
<gene>
    <name evidence="5" type="ORF">RND81_07G105600</name>
</gene>
<dbReference type="FunFam" id="1.25.40.10:FF:000231">
    <property type="entry name" value="Pentatricopeptide repeat-containing protein chloroplastic"/>
    <property type="match status" value="1"/>
</dbReference>
<organism evidence="5 6">
    <name type="scientific">Saponaria officinalis</name>
    <name type="common">Common soapwort</name>
    <name type="synonym">Lychnis saponaria</name>
    <dbReference type="NCBI Taxonomy" id="3572"/>
    <lineage>
        <taxon>Eukaryota</taxon>
        <taxon>Viridiplantae</taxon>
        <taxon>Streptophyta</taxon>
        <taxon>Embryophyta</taxon>
        <taxon>Tracheophyta</taxon>
        <taxon>Spermatophyta</taxon>
        <taxon>Magnoliopsida</taxon>
        <taxon>eudicotyledons</taxon>
        <taxon>Gunneridae</taxon>
        <taxon>Pentapetalae</taxon>
        <taxon>Caryophyllales</taxon>
        <taxon>Caryophyllaceae</taxon>
        <taxon>Caryophylleae</taxon>
        <taxon>Saponaria</taxon>
    </lineage>
</organism>
<dbReference type="Pfam" id="PF20431">
    <property type="entry name" value="E_motif"/>
    <property type="match status" value="1"/>
</dbReference>
<dbReference type="InterPro" id="IPR032867">
    <property type="entry name" value="DYW_dom"/>
</dbReference>
<dbReference type="InterPro" id="IPR046848">
    <property type="entry name" value="E_motif"/>
</dbReference>
<feature type="repeat" description="PPR" evidence="3">
    <location>
        <begin position="195"/>
        <end position="225"/>
    </location>
</feature>
<dbReference type="InterPro" id="IPR002885">
    <property type="entry name" value="PPR_rpt"/>
</dbReference>
<dbReference type="PROSITE" id="PS51375">
    <property type="entry name" value="PPR"/>
    <property type="match status" value="4"/>
</dbReference>
<dbReference type="Proteomes" id="UP001443914">
    <property type="component" value="Unassembled WGS sequence"/>
</dbReference>
<dbReference type="FunFam" id="1.25.40.10:FF:000470">
    <property type="entry name" value="Pentatricopeptide repeat-containing protein At5g66520"/>
    <property type="match status" value="1"/>
</dbReference>
<dbReference type="FunFam" id="1.25.40.10:FF:000333">
    <property type="entry name" value="Pentatricopeptide repeat-containing protein"/>
    <property type="match status" value="1"/>
</dbReference>
<dbReference type="Pfam" id="PF13041">
    <property type="entry name" value="PPR_2"/>
    <property type="match status" value="2"/>
</dbReference>
<dbReference type="GO" id="GO:0003723">
    <property type="term" value="F:RNA binding"/>
    <property type="evidence" value="ECO:0007669"/>
    <property type="project" value="InterPro"/>
</dbReference>
<keyword evidence="2" id="KW-0677">Repeat</keyword>
<dbReference type="Pfam" id="PF20430">
    <property type="entry name" value="Eplus_motif"/>
    <property type="match status" value="1"/>
</dbReference>
<dbReference type="Gene3D" id="1.25.40.10">
    <property type="entry name" value="Tetratricopeptide repeat domain"/>
    <property type="match status" value="4"/>
</dbReference>
<evidence type="ECO:0000259" key="4">
    <source>
        <dbReference type="Pfam" id="PF14432"/>
    </source>
</evidence>
<evidence type="ECO:0000256" key="3">
    <source>
        <dbReference type="PROSITE-ProRule" id="PRU00708"/>
    </source>
</evidence>
<dbReference type="GO" id="GO:0008270">
    <property type="term" value="F:zinc ion binding"/>
    <property type="evidence" value="ECO:0007669"/>
    <property type="project" value="InterPro"/>
</dbReference>
<dbReference type="NCBIfam" id="TIGR00756">
    <property type="entry name" value="PPR"/>
    <property type="match status" value="5"/>
</dbReference>
<evidence type="ECO:0000256" key="2">
    <source>
        <dbReference type="ARBA" id="ARBA00022737"/>
    </source>
</evidence>
<dbReference type="FunFam" id="1.25.40.10:FF:001050">
    <property type="entry name" value="Pentatricopeptide repeat-containing protein At2g33760"/>
    <property type="match status" value="1"/>
</dbReference>
<comment type="caution">
    <text evidence="5">The sequence shown here is derived from an EMBL/GenBank/DDBJ whole genome shotgun (WGS) entry which is preliminary data.</text>
</comment>
<name>A0AAW1JP99_SAPOF</name>
<dbReference type="FunFam" id="1.25.40.10:FF:000417">
    <property type="entry name" value="Pentatricopeptide repeat-containing protein At4g38010"/>
    <property type="match status" value="1"/>
</dbReference>
<sequence length="737" mass="82222">MALFLPSSSVILCSLNFSPNSNPPYNLLHTHPSFDRLSNCNSIKTLKQIHAQFIKTGLCNTQFALSKLIEFCAINPAGDLDYAVSIFDAIDEPNTLIWNTVIRGQSLKSCCVSVLDWYVRMISSGGEPNSYTFPFVLKAIAKSGFVREGEQIHGHVLKFGVELDVYVNSSLINMYAQNGELGNAQKVFDESPHRNPVSFTALITGYVSKGRFKDACVLFDEIPVKDVVSWNAMIAGYAQSGQFNKSLDFFREMLSTGVTPDESTMLSVLSACAQSGSLELGKWVGSWIERNGLRTKLRLVNALIDMYAKCGDLETARTLFEGLPQKDRISWNVMIGGYTHQSFHIDALTLFRKMLELRVEPNDVTFLSVISACAHLGALDYGKWVHVYIDRNFKHLSNIIALKTSLIDMYAKCGDINAAKQIFDDMETKSLSSWNALLIGLAMHGGAIDALDLFSKMVADGIKPDDITFVGILSACSHAGFVDLGRQYFNSMTHEHKISPKLHHYGCMVDLLSRAGLFDEAEELICSMPMKPDGAIWGSLLASCKLHNKIELAEKVANYLFEIEPNNPGPYIVLSNIYAKASRWDDVARIRTRLNDRGMKKIPGCTSIEVGNIVHEFLVSDKLHPQSADIYEMLDEVDRVLAKHGHVPDTSEVLYDMDEEWKEGALSHHSERLAIAYGLISTKPGTVIRIVKNLRVCGNCHSATKLISTIFNRQIIARDRNRFHHFKDGSCSCMDQW</sequence>
<feature type="repeat" description="PPR" evidence="3">
    <location>
        <begin position="430"/>
        <end position="464"/>
    </location>
</feature>
<dbReference type="PANTHER" id="PTHR47926">
    <property type="entry name" value="PENTATRICOPEPTIDE REPEAT-CONTAINING PROTEIN"/>
    <property type="match status" value="1"/>
</dbReference>
<dbReference type="Pfam" id="PF01535">
    <property type="entry name" value="PPR"/>
    <property type="match status" value="5"/>
</dbReference>
<dbReference type="InterPro" id="IPR046849">
    <property type="entry name" value="E2_motif"/>
</dbReference>
<accession>A0AAW1JP99</accession>
<reference evidence="5" key="1">
    <citation type="submission" date="2024-03" db="EMBL/GenBank/DDBJ databases">
        <title>WGS assembly of Saponaria officinalis var. Norfolk2.</title>
        <authorList>
            <person name="Jenkins J."/>
            <person name="Shu S."/>
            <person name="Grimwood J."/>
            <person name="Barry K."/>
            <person name="Goodstein D."/>
            <person name="Schmutz J."/>
            <person name="Leebens-Mack J."/>
            <person name="Osbourn A."/>
        </authorList>
    </citation>
    <scope>NUCLEOTIDE SEQUENCE [LARGE SCALE GENOMIC DNA]</scope>
    <source>
        <strain evidence="5">JIC</strain>
    </source>
</reference>
<dbReference type="Pfam" id="PF14432">
    <property type="entry name" value="DYW_deaminase"/>
    <property type="match status" value="1"/>
</dbReference>
<dbReference type="InterPro" id="IPR046960">
    <property type="entry name" value="PPR_At4g14850-like_plant"/>
</dbReference>
<proteinExistence type="inferred from homology"/>
<feature type="domain" description="DYW" evidence="4">
    <location>
        <begin position="645"/>
        <end position="737"/>
    </location>
</feature>
<dbReference type="AlphaFoldDB" id="A0AAW1JP99"/>
<protein>
    <recommendedName>
        <fullName evidence="4">DYW domain-containing protein</fullName>
    </recommendedName>
</protein>
<dbReference type="PANTHER" id="PTHR47926:SF436">
    <property type="entry name" value="PENTATRICOPEPTIDE REPEAT-CONTAINING PROTEIN ELI1, CHLOROPLASTIC-LIKE ISOFORM X2"/>
    <property type="match status" value="1"/>
</dbReference>
<comment type="similarity">
    <text evidence="1">Belongs to the PPR family. PCMP-H subfamily.</text>
</comment>
<keyword evidence="6" id="KW-1185">Reference proteome</keyword>